<evidence type="ECO:0000259" key="15">
    <source>
        <dbReference type="Pfam" id="PF00593"/>
    </source>
</evidence>
<dbReference type="InterPro" id="IPR011276">
    <property type="entry name" value="TonB_haem/Hb_rcpt"/>
</dbReference>
<feature type="chain" id="PRO_5045631751" evidence="14">
    <location>
        <begin position="23"/>
        <end position="742"/>
    </location>
</feature>
<dbReference type="PANTHER" id="PTHR30069:SF29">
    <property type="entry name" value="HEMOGLOBIN AND HEMOGLOBIN-HAPTOGLOBIN-BINDING PROTEIN 1-RELATED"/>
    <property type="match status" value="1"/>
</dbReference>
<evidence type="ECO:0000256" key="11">
    <source>
        <dbReference type="PROSITE-ProRule" id="PRU01360"/>
    </source>
</evidence>
<dbReference type="NCBIfam" id="TIGR01786">
    <property type="entry name" value="TonB-hemlactrns"/>
    <property type="match status" value="1"/>
</dbReference>
<keyword evidence="18" id="KW-1185">Reference proteome</keyword>
<accession>A0ABQ2PBS3</accession>
<comment type="caution">
    <text evidence="17">The sequence shown here is derived from an EMBL/GenBank/DDBJ whole genome shotgun (WGS) entry which is preliminary data.</text>
</comment>
<evidence type="ECO:0000256" key="3">
    <source>
        <dbReference type="ARBA" id="ARBA00022448"/>
    </source>
</evidence>
<dbReference type="PANTHER" id="PTHR30069">
    <property type="entry name" value="TONB-DEPENDENT OUTER MEMBRANE RECEPTOR"/>
    <property type="match status" value="1"/>
</dbReference>
<dbReference type="PROSITE" id="PS51257">
    <property type="entry name" value="PROKAR_LIPOPROTEIN"/>
    <property type="match status" value="1"/>
</dbReference>
<evidence type="ECO:0000313" key="17">
    <source>
        <dbReference type="EMBL" id="GGP22666.1"/>
    </source>
</evidence>
<protein>
    <submittedName>
        <fullName evidence="17">Outer membrane heme receptor</fullName>
    </submittedName>
</protein>
<dbReference type="InterPro" id="IPR037066">
    <property type="entry name" value="Plug_dom_sf"/>
</dbReference>
<keyword evidence="3 11" id="KW-0813">Transport</keyword>
<feature type="domain" description="TonB-dependent receptor-like beta-barrel" evidence="15">
    <location>
        <begin position="269"/>
        <end position="695"/>
    </location>
</feature>
<evidence type="ECO:0000256" key="9">
    <source>
        <dbReference type="ARBA" id="ARBA00023170"/>
    </source>
</evidence>
<gene>
    <name evidence="17" type="primary">bhuR</name>
    <name evidence="17" type="ORF">GCM10010970_26660</name>
</gene>
<keyword evidence="10 11" id="KW-0998">Cell outer membrane</keyword>
<reference evidence="18" key="1">
    <citation type="journal article" date="2019" name="Int. J. Syst. Evol. Microbiol.">
        <title>The Global Catalogue of Microorganisms (GCM) 10K type strain sequencing project: providing services to taxonomists for standard genome sequencing and annotation.</title>
        <authorList>
            <consortium name="The Broad Institute Genomics Platform"/>
            <consortium name="The Broad Institute Genome Sequencing Center for Infectious Disease"/>
            <person name="Wu L."/>
            <person name="Ma J."/>
        </authorList>
    </citation>
    <scope>NUCLEOTIDE SEQUENCE [LARGE SCALE GENOMIC DNA]</scope>
    <source>
        <strain evidence="18">CGMCC 1.8859</strain>
    </source>
</reference>
<evidence type="ECO:0000259" key="16">
    <source>
        <dbReference type="Pfam" id="PF07715"/>
    </source>
</evidence>
<evidence type="ECO:0000256" key="6">
    <source>
        <dbReference type="ARBA" id="ARBA00022729"/>
    </source>
</evidence>
<dbReference type="PROSITE" id="PS52016">
    <property type="entry name" value="TONB_DEPENDENT_REC_3"/>
    <property type="match status" value="1"/>
</dbReference>
<evidence type="ECO:0000256" key="10">
    <source>
        <dbReference type="ARBA" id="ARBA00023237"/>
    </source>
</evidence>
<evidence type="ECO:0000256" key="2">
    <source>
        <dbReference type="ARBA" id="ARBA00009810"/>
    </source>
</evidence>
<name>A0ABQ2PBS3_9NEIS</name>
<dbReference type="Gene3D" id="2.40.170.20">
    <property type="entry name" value="TonB-dependent receptor, beta-barrel domain"/>
    <property type="match status" value="1"/>
</dbReference>
<dbReference type="SUPFAM" id="SSF56935">
    <property type="entry name" value="Porins"/>
    <property type="match status" value="1"/>
</dbReference>
<evidence type="ECO:0000256" key="8">
    <source>
        <dbReference type="ARBA" id="ARBA00023136"/>
    </source>
</evidence>
<organism evidence="17 18">
    <name type="scientific">Silvimonas iriomotensis</name>
    <dbReference type="NCBI Taxonomy" id="449662"/>
    <lineage>
        <taxon>Bacteria</taxon>
        <taxon>Pseudomonadati</taxon>
        <taxon>Pseudomonadota</taxon>
        <taxon>Betaproteobacteria</taxon>
        <taxon>Neisseriales</taxon>
        <taxon>Chitinibacteraceae</taxon>
        <taxon>Silvimonas</taxon>
    </lineage>
</organism>
<evidence type="ECO:0000256" key="7">
    <source>
        <dbReference type="ARBA" id="ARBA00023077"/>
    </source>
</evidence>
<keyword evidence="4 11" id="KW-1134">Transmembrane beta strand</keyword>
<evidence type="ECO:0000313" key="18">
    <source>
        <dbReference type="Proteomes" id="UP000637267"/>
    </source>
</evidence>
<keyword evidence="9 17" id="KW-0675">Receptor</keyword>
<dbReference type="InterPro" id="IPR036942">
    <property type="entry name" value="Beta-barrel_TonB_sf"/>
</dbReference>
<dbReference type="InterPro" id="IPR039426">
    <property type="entry name" value="TonB-dep_rcpt-like"/>
</dbReference>
<sequence length="742" mass="80787">MNRTQHTLALSLMACALHSAFAADAPSQSTTTTTRPAAATASSTAALSPVVVTATRTEKTIDELPPSVTTTDRSTLDDNFIRDFTDLGDRAEPGVTMTRQPRYGGTNINIRGLEGNRILMLVDGIRLPDTFSFSGRDTFIGQDMVDFGSLAAIDIVRGPGSTLYGSSALGGIVGLRTLDPSDLLRGGKQLGGRVDADYDSADSSYGARASVAGEMAPGTFWLAQVGGRKGNELDNKGETGGTGANRTEPDPQNTESRNALGKLQHYFEGGHKLGVTGEYRNTTTDTNLLEDLSSSVKSSRATDEQTRKRLSLDYDYTAPDTNQWIDSATARVYWQTLQSDQHRYQVRTTAADYQRDGQYYENMKGTNGQLVKKFDGPVSQEWVVGGEWWQSRTTEFAAGKPASSTINVRTVPITNVTQYGLFAQDEIGFDGGRFSLTPGIRYDNYRQDPEIDSVLAAQIAAGTAVAPKDQSDSKFSPKLLATWKVMDQLTVYGQYAQGFRAPSVVEVNGEFTNAAFGYTLVPNPDLKPETSSGYEFGARFGTDQLGGTATVYDNRYRNFIEQVTLKQGDAGWIAGYPAGVFQNINIDHARIYGAEATGHWQFLPNWHSNASLAYAVGVNETDHTWLDSVAPLKAILSTGYAREQWGVDGTVTAATAKRHVSSDTLFEAPGYGVVDFTGWYKPMKDLRLSAGVFNLFDHKYWNSQDKQSSNGGPGTLLQADNVAIDRYTQPGRNFRVAASYLF</sequence>
<evidence type="ECO:0000256" key="1">
    <source>
        <dbReference type="ARBA" id="ARBA00004571"/>
    </source>
</evidence>
<evidence type="ECO:0000256" key="14">
    <source>
        <dbReference type="SAM" id="SignalP"/>
    </source>
</evidence>
<dbReference type="NCBIfam" id="TIGR01785">
    <property type="entry name" value="TonB-hemin"/>
    <property type="match status" value="1"/>
</dbReference>
<dbReference type="Proteomes" id="UP000637267">
    <property type="component" value="Unassembled WGS sequence"/>
</dbReference>
<dbReference type="InterPro" id="IPR000531">
    <property type="entry name" value="Beta-barrel_TonB"/>
</dbReference>
<dbReference type="InterPro" id="IPR010949">
    <property type="entry name" value="TonB_Hb/transfer/lactofer_rcpt"/>
</dbReference>
<evidence type="ECO:0000256" key="5">
    <source>
        <dbReference type="ARBA" id="ARBA00022692"/>
    </source>
</evidence>
<proteinExistence type="inferred from homology"/>
<feature type="domain" description="TonB-dependent receptor plug" evidence="16">
    <location>
        <begin position="62"/>
        <end position="172"/>
    </location>
</feature>
<evidence type="ECO:0000256" key="12">
    <source>
        <dbReference type="RuleBase" id="RU003357"/>
    </source>
</evidence>
<dbReference type="RefSeq" id="WP_188704846.1">
    <property type="nucleotide sequence ID" value="NZ_BMLX01000003.1"/>
</dbReference>
<feature type="signal peptide" evidence="14">
    <location>
        <begin position="1"/>
        <end position="22"/>
    </location>
</feature>
<dbReference type="Pfam" id="PF07715">
    <property type="entry name" value="Plug"/>
    <property type="match status" value="1"/>
</dbReference>
<keyword evidence="8 11" id="KW-0472">Membrane</keyword>
<dbReference type="Gene3D" id="2.170.130.10">
    <property type="entry name" value="TonB-dependent receptor, plug domain"/>
    <property type="match status" value="1"/>
</dbReference>
<dbReference type="CDD" id="cd01347">
    <property type="entry name" value="ligand_gated_channel"/>
    <property type="match status" value="1"/>
</dbReference>
<dbReference type="EMBL" id="BMLX01000003">
    <property type="protein sequence ID" value="GGP22666.1"/>
    <property type="molecule type" value="Genomic_DNA"/>
</dbReference>
<feature type="region of interest" description="Disordered" evidence="13">
    <location>
        <begin position="231"/>
        <end position="256"/>
    </location>
</feature>
<keyword evidence="5 11" id="KW-0812">Transmembrane</keyword>
<comment type="subcellular location">
    <subcellularLocation>
        <location evidence="1 11">Cell outer membrane</location>
        <topology evidence="1 11">Multi-pass membrane protein</topology>
    </subcellularLocation>
</comment>
<evidence type="ECO:0000256" key="13">
    <source>
        <dbReference type="SAM" id="MobiDB-lite"/>
    </source>
</evidence>
<keyword evidence="7 12" id="KW-0798">TonB box</keyword>
<keyword evidence="6 14" id="KW-0732">Signal</keyword>
<comment type="similarity">
    <text evidence="2 11 12">Belongs to the TonB-dependent receptor family.</text>
</comment>
<evidence type="ECO:0000256" key="4">
    <source>
        <dbReference type="ARBA" id="ARBA00022452"/>
    </source>
</evidence>
<dbReference type="Pfam" id="PF00593">
    <property type="entry name" value="TonB_dep_Rec_b-barrel"/>
    <property type="match status" value="1"/>
</dbReference>
<dbReference type="InterPro" id="IPR012910">
    <property type="entry name" value="Plug_dom"/>
</dbReference>